<comment type="caution">
    <text evidence="3">The sequence shown here is derived from an EMBL/GenBank/DDBJ whole genome shotgun (WGS) entry which is preliminary data.</text>
</comment>
<gene>
    <name evidence="3" type="ORF">J2X15_002790</name>
</gene>
<dbReference type="Proteomes" id="UP001268089">
    <property type="component" value="Unassembled WGS sequence"/>
</dbReference>
<dbReference type="SMART" id="SM00257">
    <property type="entry name" value="LysM"/>
    <property type="match status" value="1"/>
</dbReference>
<keyword evidence="4" id="KW-1185">Reference proteome</keyword>
<dbReference type="EMBL" id="JAVDXO010000006">
    <property type="protein sequence ID" value="MDR7307503.1"/>
    <property type="molecule type" value="Genomic_DNA"/>
</dbReference>
<evidence type="ECO:0000313" key="4">
    <source>
        <dbReference type="Proteomes" id="UP001268089"/>
    </source>
</evidence>
<keyword evidence="1" id="KW-0732">Signal</keyword>
<feature type="domain" description="LysM" evidence="2">
    <location>
        <begin position="36"/>
        <end position="83"/>
    </location>
</feature>
<proteinExistence type="predicted"/>
<organism evidence="3 4">
    <name type="scientific">Rhodoferax saidenbachensis</name>
    <dbReference type="NCBI Taxonomy" id="1484693"/>
    <lineage>
        <taxon>Bacteria</taxon>
        <taxon>Pseudomonadati</taxon>
        <taxon>Pseudomonadota</taxon>
        <taxon>Betaproteobacteria</taxon>
        <taxon>Burkholderiales</taxon>
        <taxon>Comamonadaceae</taxon>
        <taxon>Rhodoferax</taxon>
    </lineage>
</organism>
<dbReference type="InterPro" id="IPR018392">
    <property type="entry name" value="LysM"/>
</dbReference>
<dbReference type="Gene3D" id="3.10.350.10">
    <property type="entry name" value="LysM domain"/>
    <property type="match status" value="1"/>
</dbReference>
<dbReference type="Gene3D" id="2.60.40.10">
    <property type="entry name" value="Immunoglobulins"/>
    <property type="match status" value="2"/>
</dbReference>
<evidence type="ECO:0000256" key="1">
    <source>
        <dbReference type="SAM" id="SignalP"/>
    </source>
</evidence>
<accession>A0ABU1ZQ49</accession>
<dbReference type="PIRSF" id="PIRSF029644">
    <property type="entry name" value="UCP029644"/>
    <property type="match status" value="1"/>
</dbReference>
<evidence type="ECO:0000259" key="2">
    <source>
        <dbReference type="PROSITE" id="PS51782"/>
    </source>
</evidence>
<dbReference type="InterPro" id="IPR006860">
    <property type="entry name" value="FecR"/>
</dbReference>
<protein>
    <recommendedName>
        <fullName evidence="2">LysM domain-containing protein</fullName>
    </recommendedName>
</protein>
<dbReference type="Gene3D" id="2.60.120.1440">
    <property type="match status" value="1"/>
</dbReference>
<evidence type="ECO:0000313" key="3">
    <source>
        <dbReference type="EMBL" id="MDR7307503.1"/>
    </source>
</evidence>
<dbReference type="RefSeq" id="WP_310343822.1">
    <property type="nucleotide sequence ID" value="NZ_JAVDXO010000006.1"/>
</dbReference>
<dbReference type="Pfam" id="PF04773">
    <property type="entry name" value="FecR"/>
    <property type="match status" value="1"/>
</dbReference>
<dbReference type="InterPro" id="IPR013783">
    <property type="entry name" value="Ig-like_fold"/>
</dbReference>
<dbReference type="Pfam" id="PF01476">
    <property type="entry name" value="LysM"/>
    <property type="match status" value="1"/>
</dbReference>
<dbReference type="PANTHER" id="PTHR38731">
    <property type="entry name" value="LIPL45-RELATED LIPOPROTEIN-RELATED"/>
    <property type="match status" value="1"/>
</dbReference>
<feature type="signal peptide" evidence="1">
    <location>
        <begin position="1"/>
        <end position="32"/>
    </location>
</feature>
<dbReference type="PROSITE" id="PS51782">
    <property type="entry name" value="LYSM"/>
    <property type="match status" value="1"/>
</dbReference>
<dbReference type="InterPro" id="IPR016930">
    <property type="entry name" value="UCP029644"/>
</dbReference>
<name>A0ABU1ZQ49_9BURK</name>
<feature type="chain" id="PRO_5046274338" description="LysM domain-containing protein" evidence="1">
    <location>
        <begin position="33"/>
        <end position="546"/>
    </location>
</feature>
<reference evidence="3 4" key="1">
    <citation type="submission" date="2023-07" db="EMBL/GenBank/DDBJ databases">
        <title>Sorghum-associated microbial communities from plants grown in Nebraska, USA.</title>
        <authorList>
            <person name="Schachtman D."/>
        </authorList>
    </citation>
    <scope>NUCLEOTIDE SEQUENCE [LARGE SCALE GENOMIC DNA]</scope>
    <source>
        <strain evidence="3 4">BE308</strain>
    </source>
</reference>
<dbReference type="InterPro" id="IPR036779">
    <property type="entry name" value="LysM_dom_sf"/>
</dbReference>
<sequence length="546" mass="58266">MVTALNPSPLKPTALRTLLAGLLLACGLQAQANEPLTITIARGDTLIKLCERYLREPGQWPQIKRLNRIAKDTRLQPGFSLRIPFALLRWTERSAEVVHVQGVVTGLLSGTTSLLSPGLQLKAGDKFDTGTAGTLTLRLPDGATVVFPPHTQAGLGVSREVSGTAVRATAIDLQTGAADSTVPSLKDPASRFEIRTPRVVTAVRGTRFRVAAEGDTSHHEVLSGVVAVDGASGHASLQPAQGLRADGGQLGTVVPLLPAADLSALPQRIERIAQNLSLPPLADAVAWRWQVADDAGFVRLLQDARTTGPNWLLQGLPDADYFVRVRAIDAQGLEGLEAQKAFALRARPEPPVLMSPGPGASVARPSELVWTQLAKAPAYRVQVARDGQFADLLVDRADAQGDNNNRLAMDPAWGPGTYHWRVATLRPDGSHGPFGDPASFTVLAPSVMAAPAVSENSVQLAWSGPAGFRHRVQVAPTEDFAQPEYDEQVPGARLDLPTPAAGVHFVRTQVVLPDGSAGSWSDAQHFEVPRKPQYGWWLLLLLAPAL</sequence>